<evidence type="ECO:0000256" key="6">
    <source>
        <dbReference type="ARBA" id="ARBA00022989"/>
    </source>
</evidence>
<gene>
    <name evidence="12" type="ORF">TELCIR_11260</name>
</gene>
<dbReference type="Gene3D" id="3.30.40.10">
    <property type="entry name" value="Zinc/RING finger domain, C3HC4 (zinc finger)"/>
    <property type="match status" value="1"/>
</dbReference>
<evidence type="ECO:0000256" key="3">
    <source>
        <dbReference type="ARBA" id="ARBA00022723"/>
    </source>
</evidence>
<dbReference type="SUPFAM" id="SSF57850">
    <property type="entry name" value="RING/U-box"/>
    <property type="match status" value="1"/>
</dbReference>
<keyword evidence="7 10" id="KW-0472">Membrane</keyword>
<keyword evidence="6 10" id="KW-1133">Transmembrane helix</keyword>
<reference evidence="12 13" key="1">
    <citation type="submission" date="2015-09" db="EMBL/GenBank/DDBJ databases">
        <title>Draft genome of the parasitic nematode Teladorsagia circumcincta isolate WARC Sus (inbred).</title>
        <authorList>
            <person name="Mitreva M."/>
        </authorList>
    </citation>
    <scope>NUCLEOTIDE SEQUENCE [LARGE SCALE GENOMIC DNA]</scope>
    <source>
        <strain evidence="12 13">S</strain>
    </source>
</reference>
<evidence type="ECO:0000259" key="11">
    <source>
        <dbReference type="PROSITE" id="PS50089"/>
    </source>
</evidence>
<protein>
    <submittedName>
        <fullName evidence="12">Zinc finger, C3HC4 type</fullName>
    </submittedName>
</protein>
<dbReference type="InterPro" id="IPR001841">
    <property type="entry name" value="Znf_RING"/>
</dbReference>
<feature type="compositionally biased region" description="Basic and acidic residues" evidence="9">
    <location>
        <begin position="149"/>
        <end position="160"/>
    </location>
</feature>
<evidence type="ECO:0000256" key="9">
    <source>
        <dbReference type="SAM" id="MobiDB-lite"/>
    </source>
</evidence>
<feature type="region of interest" description="Disordered" evidence="9">
    <location>
        <begin position="276"/>
        <end position="345"/>
    </location>
</feature>
<feature type="transmembrane region" description="Helical" evidence="10">
    <location>
        <begin position="22"/>
        <end position="45"/>
    </location>
</feature>
<keyword evidence="2 10" id="KW-0812">Transmembrane</keyword>
<evidence type="ECO:0000256" key="7">
    <source>
        <dbReference type="ARBA" id="ARBA00023136"/>
    </source>
</evidence>
<evidence type="ECO:0000256" key="2">
    <source>
        <dbReference type="ARBA" id="ARBA00022692"/>
    </source>
</evidence>
<dbReference type="OrthoDB" id="5357315at2759"/>
<evidence type="ECO:0000313" key="13">
    <source>
        <dbReference type="Proteomes" id="UP000230423"/>
    </source>
</evidence>
<dbReference type="Proteomes" id="UP000230423">
    <property type="component" value="Unassembled WGS sequence"/>
</dbReference>
<feature type="region of interest" description="Disordered" evidence="9">
    <location>
        <begin position="142"/>
        <end position="189"/>
    </location>
</feature>
<keyword evidence="5" id="KW-0862">Zinc</keyword>
<evidence type="ECO:0000313" key="12">
    <source>
        <dbReference type="EMBL" id="PIO67008.1"/>
    </source>
</evidence>
<sequence>VSAIDSGDGSTDALRSFSKTSVLFVSISFIILMVISLAWLVFYYVQRFRYAHAKDRLQRRLFNAARKALMRIPTRCLKVGDPELDIDCAVCIDPYQTGDVVRTLPCRHVYHKSCIDPWLLEHRTCPMCKADILKYFGYQVSTSGGGDPSRMEADRDREESPEPPSSTESNGAYQFPQNHDLQDTFHFTPNTSPQLVMSASSAKAFAIVPLTVHSKTLPPIVNAEQGTSRGDRASSAGTVEGRMGPVRVMSQGQVVNLVQTSDMNIEDMAAVNGTAEESLDNNGHVSDDEAEDFEKTSEKQSSEVHEVTDGDSDSENEGAASGNGDETEGVSGDGEYELDREEPPSPSAHEWKIILMKAEFAEGFCFFLDCGTKITTKVMRNLTRQVFACCDLLFEICRVLPDQLLVPPKVLIVMIPYITDNVLDKLDEPHKTADFFFKAFDKETLPSDPYNENESRLSECGAVRSSLWEIRDMNPGSVGPNLAVPMTPLNFEQSYTCNSREYSSNICYRKEMRAGV</sequence>
<dbReference type="PANTHER" id="PTHR46539:SF23">
    <property type="entry name" value="RING-TYPE DOMAIN-CONTAINING PROTEIN"/>
    <property type="match status" value="1"/>
</dbReference>
<dbReference type="AlphaFoldDB" id="A0A2G9U9Y1"/>
<name>A0A2G9U9Y1_TELCI</name>
<dbReference type="CDD" id="cd16668">
    <property type="entry name" value="RING-H2_RNF130-like"/>
    <property type="match status" value="1"/>
</dbReference>
<organism evidence="12 13">
    <name type="scientific">Teladorsagia circumcincta</name>
    <name type="common">Brown stomach worm</name>
    <name type="synonym">Ostertagia circumcincta</name>
    <dbReference type="NCBI Taxonomy" id="45464"/>
    <lineage>
        <taxon>Eukaryota</taxon>
        <taxon>Metazoa</taxon>
        <taxon>Ecdysozoa</taxon>
        <taxon>Nematoda</taxon>
        <taxon>Chromadorea</taxon>
        <taxon>Rhabditida</taxon>
        <taxon>Rhabditina</taxon>
        <taxon>Rhabditomorpha</taxon>
        <taxon>Strongyloidea</taxon>
        <taxon>Trichostrongylidae</taxon>
        <taxon>Teladorsagia</taxon>
    </lineage>
</organism>
<dbReference type="SMART" id="SM00184">
    <property type="entry name" value="RING"/>
    <property type="match status" value="1"/>
</dbReference>
<dbReference type="PANTHER" id="PTHR46539">
    <property type="entry name" value="E3 UBIQUITIN-PROTEIN LIGASE ATL42"/>
    <property type="match status" value="1"/>
</dbReference>
<dbReference type="PROSITE" id="PS50089">
    <property type="entry name" value="ZF_RING_2"/>
    <property type="match status" value="1"/>
</dbReference>
<evidence type="ECO:0000256" key="10">
    <source>
        <dbReference type="SAM" id="Phobius"/>
    </source>
</evidence>
<dbReference type="GO" id="GO:0008270">
    <property type="term" value="F:zinc ion binding"/>
    <property type="evidence" value="ECO:0007669"/>
    <property type="project" value="UniProtKB-KW"/>
</dbReference>
<comment type="subcellular location">
    <subcellularLocation>
        <location evidence="1">Membrane</location>
    </subcellularLocation>
</comment>
<dbReference type="InterPro" id="IPR013083">
    <property type="entry name" value="Znf_RING/FYVE/PHD"/>
</dbReference>
<feature type="domain" description="RING-type" evidence="11">
    <location>
        <begin position="88"/>
        <end position="129"/>
    </location>
</feature>
<feature type="non-terminal residue" evidence="12">
    <location>
        <position position="1"/>
    </location>
</feature>
<feature type="compositionally biased region" description="Basic and acidic residues" evidence="9">
    <location>
        <begin position="293"/>
        <end position="308"/>
    </location>
</feature>
<proteinExistence type="predicted"/>
<keyword evidence="13" id="KW-1185">Reference proteome</keyword>
<evidence type="ECO:0000256" key="4">
    <source>
        <dbReference type="ARBA" id="ARBA00022771"/>
    </source>
</evidence>
<keyword evidence="3" id="KW-0479">Metal-binding</keyword>
<feature type="compositionally biased region" description="Polar residues" evidence="9">
    <location>
        <begin position="170"/>
        <end position="189"/>
    </location>
</feature>
<evidence type="ECO:0000256" key="8">
    <source>
        <dbReference type="PROSITE-ProRule" id="PRU00175"/>
    </source>
</evidence>
<feature type="region of interest" description="Disordered" evidence="9">
    <location>
        <begin position="219"/>
        <end position="247"/>
    </location>
</feature>
<keyword evidence="4 8" id="KW-0863">Zinc-finger</keyword>
<evidence type="ECO:0000256" key="5">
    <source>
        <dbReference type="ARBA" id="ARBA00022833"/>
    </source>
</evidence>
<evidence type="ECO:0000256" key="1">
    <source>
        <dbReference type="ARBA" id="ARBA00004370"/>
    </source>
</evidence>
<dbReference type="EMBL" id="KZ347878">
    <property type="protein sequence ID" value="PIO67008.1"/>
    <property type="molecule type" value="Genomic_DNA"/>
</dbReference>
<dbReference type="Pfam" id="PF13639">
    <property type="entry name" value="zf-RING_2"/>
    <property type="match status" value="1"/>
</dbReference>
<accession>A0A2G9U9Y1</accession>
<dbReference type="GO" id="GO:0016020">
    <property type="term" value="C:membrane"/>
    <property type="evidence" value="ECO:0007669"/>
    <property type="project" value="UniProtKB-SubCell"/>
</dbReference>
<dbReference type="FunFam" id="3.30.40.10:FF:000009">
    <property type="entry name" value="E3 ubiquitin-protein ligase RNF130"/>
    <property type="match status" value="1"/>
</dbReference>